<accession>A0A645CL64</accession>
<protein>
    <recommendedName>
        <fullName evidence="3">Glycosyltransferase RgtA/B/C/D-like domain-containing protein</fullName>
    </recommendedName>
</protein>
<evidence type="ECO:0000313" key="2">
    <source>
        <dbReference type="EMBL" id="MPM77659.1"/>
    </source>
</evidence>
<feature type="transmembrane region" description="Helical" evidence="1">
    <location>
        <begin position="88"/>
        <end position="115"/>
    </location>
</feature>
<comment type="caution">
    <text evidence="2">The sequence shown here is derived from an EMBL/GenBank/DDBJ whole genome shotgun (WGS) entry which is preliminary data.</text>
</comment>
<name>A0A645CL64_9ZZZZ</name>
<feature type="transmembrane region" description="Helical" evidence="1">
    <location>
        <begin position="43"/>
        <end position="68"/>
    </location>
</feature>
<evidence type="ECO:0008006" key="3">
    <source>
        <dbReference type="Google" id="ProtNLM"/>
    </source>
</evidence>
<keyword evidence="1" id="KW-1133">Transmembrane helix</keyword>
<reference evidence="2" key="1">
    <citation type="submission" date="2019-08" db="EMBL/GenBank/DDBJ databases">
        <authorList>
            <person name="Kucharzyk K."/>
            <person name="Murdoch R.W."/>
            <person name="Higgins S."/>
            <person name="Loffler F."/>
        </authorList>
    </citation>
    <scope>NUCLEOTIDE SEQUENCE</scope>
</reference>
<dbReference type="AlphaFoldDB" id="A0A645CL64"/>
<sequence length="354" mass="39755">MSHLVWMGAFTALTALTHLEMVWFLALTYLTVYLYFDRTWKSLLFLGITAMAILAVISPWLVAVIHAHGLSPFQAAFSTGGFTLTSPIAFLLSMGGVDKMSLAFISLLAILGIFLQARQKEWFLFLWLLVLVFLDPRSSQRIAAIPIALLAAVALWAFLKWIDKNKTAVDEAVSDQTVLLKRPVAATLLTILIYALFLNLYLFYAGISYLQTVNLENRQAMAWVKENTPADSRFVVLDFPYGWFSDSVAEWFPALAERQSLLTVQAQEWLPGSASQVSTKLSAATNCKLEGLACFEKWQAKSHMDFDFIYFSSNTRNDYLAPLYSSVIEAQASDSANYQLVFSNADVRIYQILK</sequence>
<keyword evidence="1" id="KW-0472">Membrane</keyword>
<proteinExistence type="predicted"/>
<feature type="transmembrane region" description="Helical" evidence="1">
    <location>
        <begin position="183"/>
        <end position="204"/>
    </location>
</feature>
<feature type="transmembrane region" description="Helical" evidence="1">
    <location>
        <begin position="6"/>
        <end position="36"/>
    </location>
</feature>
<gene>
    <name evidence="2" type="ORF">SDC9_124667</name>
</gene>
<feature type="transmembrane region" description="Helical" evidence="1">
    <location>
        <begin position="144"/>
        <end position="162"/>
    </location>
</feature>
<evidence type="ECO:0000256" key="1">
    <source>
        <dbReference type="SAM" id="Phobius"/>
    </source>
</evidence>
<keyword evidence="1" id="KW-0812">Transmembrane</keyword>
<dbReference type="EMBL" id="VSSQ01028089">
    <property type="protein sequence ID" value="MPM77659.1"/>
    <property type="molecule type" value="Genomic_DNA"/>
</dbReference>
<organism evidence="2">
    <name type="scientific">bioreactor metagenome</name>
    <dbReference type="NCBI Taxonomy" id="1076179"/>
    <lineage>
        <taxon>unclassified sequences</taxon>
        <taxon>metagenomes</taxon>
        <taxon>ecological metagenomes</taxon>
    </lineage>
</organism>